<dbReference type="PANTHER" id="PTHR30007:SF1">
    <property type="entry name" value="BLR1914 PROTEIN"/>
    <property type="match status" value="1"/>
</dbReference>
<keyword evidence="3" id="KW-1185">Reference proteome</keyword>
<dbReference type="Proteomes" id="UP001428290">
    <property type="component" value="Unassembled WGS sequence"/>
</dbReference>
<reference evidence="2 3" key="1">
    <citation type="submission" date="2024-02" db="EMBL/GenBank/DDBJ databases">
        <title>Herpetosiphon gulosus NBRC 112829.</title>
        <authorList>
            <person name="Ichikawa N."/>
            <person name="Katano-Makiyama Y."/>
            <person name="Hidaka K."/>
        </authorList>
    </citation>
    <scope>NUCLEOTIDE SEQUENCE [LARGE SCALE GENOMIC DNA]</scope>
    <source>
        <strain evidence="2 3">NBRC 112829</strain>
    </source>
</reference>
<evidence type="ECO:0000313" key="2">
    <source>
        <dbReference type="EMBL" id="GAA5528865.1"/>
    </source>
</evidence>
<name>A0ABP9X2Z8_9CHLR</name>
<dbReference type="EMBL" id="BAABRU010000008">
    <property type="protein sequence ID" value="GAA5528865.1"/>
    <property type="molecule type" value="Genomic_DNA"/>
</dbReference>
<feature type="domain" description="Transposase IS4-like" evidence="1">
    <location>
        <begin position="22"/>
        <end position="149"/>
    </location>
</feature>
<dbReference type="InterPro" id="IPR002559">
    <property type="entry name" value="Transposase_11"/>
</dbReference>
<dbReference type="NCBIfam" id="NF033580">
    <property type="entry name" value="transpos_IS5_3"/>
    <property type="match status" value="1"/>
</dbReference>
<comment type="caution">
    <text evidence="2">The sequence shown here is derived from an EMBL/GenBank/DDBJ whole genome shotgun (WGS) entry which is preliminary data.</text>
</comment>
<gene>
    <name evidence="2" type="ORF">Hgul01_02668</name>
</gene>
<dbReference type="PANTHER" id="PTHR30007">
    <property type="entry name" value="PHP DOMAIN PROTEIN"/>
    <property type="match status" value="1"/>
</dbReference>
<dbReference type="Pfam" id="PF01609">
    <property type="entry name" value="DDE_Tnp_1"/>
    <property type="match status" value="1"/>
</dbReference>
<protein>
    <recommendedName>
        <fullName evidence="1">Transposase IS4-like domain-containing protein</fullName>
    </recommendedName>
</protein>
<evidence type="ECO:0000259" key="1">
    <source>
        <dbReference type="Pfam" id="PF01609"/>
    </source>
</evidence>
<accession>A0ABP9X2Z8</accession>
<evidence type="ECO:0000313" key="3">
    <source>
        <dbReference type="Proteomes" id="UP001428290"/>
    </source>
</evidence>
<organism evidence="2 3">
    <name type="scientific">Herpetosiphon gulosus</name>
    <dbReference type="NCBI Taxonomy" id="1973496"/>
    <lineage>
        <taxon>Bacteria</taxon>
        <taxon>Bacillati</taxon>
        <taxon>Chloroflexota</taxon>
        <taxon>Chloroflexia</taxon>
        <taxon>Herpetosiphonales</taxon>
        <taxon>Herpetosiphonaceae</taxon>
        <taxon>Herpetosiphon</taxon>
    </lineage>
</organism>
<sequence length="166" mass="18856">MNPPTTPSDAPAADSASNFISDGRGHPLCACLTPGQTHEITAFKTLMHQVVVPQHRGQPRTRPHQLAGDRGYDARRIRQWLQHHEIRSVIPPRRRRGVRKAGRPIGYDPQAYRARNVFERTIGWLKECRSVATRFEKLALNYLGFVHLASCTINTAILNYQTEPIR</sequence>
<proteinExistence type="predicted"/>